<dbReference type="Gene3D" id="1.10.1040.10">
    <property type="entry name" value="N-(1-d-carboxylethyl)-l-norvaline Dehydrogenase, domain 2"/>
    <property type="match status" value="1"/>
</dbReference>
<dbReference type="SUPFAM" id="SSF51735">
    <property type="entry name" value="NAD(P)-binding Rossmann-fold domains"/>
    <property type="match status" value="1"/>
</dbReference>
<dbReference type="AlphaFoldDB" id="A0A1H8DY23"/>
<dbReference type="InterPro" id="IPR013131">
    <property type="entry name" value="Mannitol_DH_N"/>
</dbReference>
<dbReference type="OrthoDB" id="271711at2"/>
<keyword evidence="1" id="KW-0560">Oxidoreductase</keyword>
<name>A0A1H8DY23_9SPHN</name>
<reference evidence="6" key="1">
    <citation type="submission" date="2016-10" db="EMBL/GenBank/DDBJ databases">
        <authorList>
            <person name="Varghese N."/>
            <person name="Submissions S."/>
        </authorList>
    </citation>
    <scope>NUCLEOTIDE SEQUENCE [LARGE SCALE GENOMIC DNA]</scope>
    <source>
        <strain evidence="6">S6-262</strain>
    </source>
</reference>
<proteinExistence type="predicted"/>
<dbReference type="GO" id="GO:0016491">
    <property type="term" value="F:oxidoreductase activity"/>
    <property type="evidence" value="ECO:0007669"/>
    <property type="project" value="UniProtKB-KW"/>
</dbReference>
<feature type="domain" description="Mannitol dehydrogenase C-terminal" evidence="4">
    <location>
        <begin position="246"/>
        <end position="349"/>
    </location>
</feature>
<dbReference type="InterPro" id="IPR008927">
    <property type="entry name" value="6-PGluconate_DH-like_C_sf"/>
</dbReference>
<dbReference type="STRING" id="1166340.SAMN05192583_2080"/>
<dbReference type="InterPro" id="IPR013328">
    <property type="entry name" value="6PGD_dom2"/>
</dbReference>
<dbReference type="InterPro" id="IPR013118">
    <property type="entry name" value="Mannitol_DH_C"/>
</dbReference>
<organism evidence="5 6">
    <name type="scientific">Sphingomonas gellani</name>
    <dbReference type="NCBI Taxonomy" id="1166340"/>
    <lineage>
        <taxon>Bacteria</taxon>
        <taxon>Pseudomonadati</taxon>
        <taxon>Pseudomonadota</taxon>
        <taxon>Alphaproteobacteria</taxon>
        <taxon>Sphingomonadales</taxon>
        <taxon>Sphingomonadaceae</taxon>
        <taxon>Sphingomonas</taxon>
    </lineage>
</organism>
<dbReference type="Gene3D" id="3.40.50.720">
    <property type="entry name" value="NAD(P)-binding Rossmann-like Domain"/>
    <property type="match status" value="1"/>
</dbReference>
<dbReference type="InterPro" id="IPR036291">
    <property type="entry name" value="NAD(P)-bd_dom_sf"/>
</dbReference>
<feature type="domain" description="Mannitol dehydrogenase N-terminal" evidence="3">
    <location>
        <begin position="109"/>
        <end position="229"/>
    </location>
</feature>
<gene>
    <name evidence="5" type="ORF">SAMN05192583_2080</name>
</gene>
<sequence length="389" mass="42018">MTRPCIVQFGTSRFLQAHVDLFASEAMAEGQDVPPIIVVQTTGDPARAGRIGAFGRPEGYPVLIRGLGEGGARIDRTVTVTSIARGLSAARDWADLETLFVERACYVACNTGDSGYQVDPADRAPTVLDGGNPPRSFPAMLLALLHARWRAGGAPVTLFPCELVLRNGDVLRRTVVDLARAVGGEDAFLRWLEGACHWVNTLVDRIVSEPIEPVGAVTEPYALWAVEDQPGLVMPFTHAAVVMTNDLDRYERLKLHILNLGHSWLAQRWIDAGRSAGATVRQMVADPATRAALERLYGQEVVPGFAAHRLGEAASAYVAQTMPRFDNPFLDHRLSDIADNHAAKGAKRVGAFLEWVAGADEPPAMPELSSFAARTRGAAGVEPDGMQIR</sequence>
<protein>
    <submittedName>
        <fullName evidence="5">Tagaturonate reductase</fullName>
    </submittedName>
</protein>
<dbReference type="Pfam" id="PF01232">
    <property type="entry name" value="Mannitol_dh"/>
    <property type="match status" value="1"/>
</dbReference>
<dbReference type="PANTHER" id="PTHR30524:SF0">
    <property type="entry name" value="ALTRONATE OXIDOREDUCTASE-RELATED"/>
    <property type="match status" value="1"/>
</dbReference>
<dbReference type="EMBL" id="FOCF01000004">
    <property type="protein sequence ID" value="SEN11448.1"/>
    <property type="molecule type" value="Genomic_DNA"/>
</dbReference>
<keyword evidence="2" id="KW-0520">NAD</keyword>
<evidence type="ECO:0000313" key="6">
    <source>
        <dbReference type="Proteomes" id="UP000199206"/>
    </source>
</evidence>
<dbReference type="Pfam" id="PF08125">
    <property type="entry name" value="Mannitol_dh_C"/>
    <property type="match status" value="1"/>
</dbReference>
<evidence type="ECO:0000256" key="2">
    <source>
        <dbReference type="ARBA" id="ARBA00023027"/>
    </source>
</evidence>
<dbReference type="PANTHER" id="PTHR30524">
    <property type="entry name" value="MANNITOL-1-PHOSPHATE 5-DEHYDROGENASE"/>
    <property type="match status" value="1"/>
</dbReference>
<evidence type="ECO:0000256" key="1">
    <source>
        <dbReference type="ARBA" id="ARBA00023002"/>
    </source>
</evidence>
<keyword evidence="6" id="KW-1185">Reference proteome</keyword>
<dbReference type="Proteomes" id="UP000199206">
    <property type="component" value="Unassembled WGS sequence"/>
</dbReference>
<evidence type="ECO:0000313" key="5">
    <source>
        <dbReference type="EMBL" id="SEN11448.1"/>
    </source>
</evidence>
<dbReference type="RefSeq" id="WP_093665607.1">
    <property type="nucleotide sequence ID" value="NZ_FOCF01000004.1"/>
</dbReference>
<dbReference type="SUPFAM" id="SSF48179">
    <property type="entry name" value="6-phosphogluconate dehydrogenase C-terminal domain-like"/>
    <property type="match status" value="1"/>
</dbReference>
<accession>A0A1H8DY23</accession>
<evidence type="ECO:0000259" key="4">
    <source>
        <dbReference type="Pfam" id="PF08125"/>
    </source>
</evidence>
<evidence type="ECO:0000259" key="3">
    <source>
        <dbReference type="Pfam" id="PF01232"/>
    </source>
</evidence>